<evidence type="ECO:0000256" key="1">
    <source>
        <dbReference type="SAM" id="MobiDB-lite"/>
    </source>
</evidence>
<keyword evidence="4" id="KW-1185">Reference proteome</keyword>
<sequence>MIDVERLHRICAAAFQRAPGILTAHMTDSPAAATPYEVLGVSATASTDELRRAYRRLARETHPDLGGTPERFRQVQLAWELIGTPEDRARYDTGYRAVPRGAGAGDTPSGSSSWAPRPPRPRPESKPRARAYGHPGGQERVEFLDLMREWVGRGTDVEDLYDPALVRSAPAEIRRVLAKAVAEETTARIVSELGIAFTIWSNVAAGREPELDHIVLGPGGLFAINSEDWGAPVKLVKGELSGDGLRHGEEPARTLARSSRAFQKISRVPFTAQLIVVPDDALADAVSPIGRGRHSTAFVVRRSVLAHVLRGGLAGGAQAPGIDVFAIRAQIQQTAKFV</sequence>
<dbReference type="AlphaFoldDB" id="A0A495IEA2"/>
<dbReference type="EMBL" id="RBKS01000001">
    <property type="protein sequence ID" value="RKR74334.1"/>
    <property type="molecule type" value="Genomic_DNA"/>
</dbReference>
<dbReference type="SMART" id="SM00271">
    <property type="entry name" value="DnaJ"/>
    <property type="match status" value="1"/>
</dbReference>
<proteinExistence type="predicted"/>
<accession>A0A495IEA2</accession>
<feature type="region of interest" description="Disordered" evidence="1">
    <location>
        <begin position="96"/>
        <end position="135"/>
    </location>
</feature>
<dbReference type="InterPro" id="IPR001623">
    <property type="entry name" value="DnaJ_domain"/>
</dbReference>
<dbReference type="InterPro" id="IPR036869">
    <property type="entry name" value="J_dom_sf"/>
</dbReference>
<organism evidence="3 4">
    <name type="scientific">Frondihabitans australicus</name>
    <dbReference type="NCBI Taxonomy" id="386892"/>
    <lineage>
        <taxon>Bacteria</taxon>
        <taxon>Bacillati</taxon>
        <taxon>Actinomycetota</taxon>
        <taxon>Actinomycetes</taxon>
        <taxon>Micrococcales</taxon>
        <taxon>Microbacteriaceae</taxon>
        <taxon>Frondihabitans</taxon>
    </lineage>
</organism>
<gene>
    <name evidence="3" type="ORF">C8E83_1445</name>
</gene>
<dbReference type="Gene3D" id="1.10.287.110">
    <property type="entry name" value="DnaJ domain"/>
    <property type="match status" value="1"/>
</dbReference>
<dbReference type="SUPFAM" id="SSF46565">
    <property type="entry name" value="Chaperone J-domain"/>
    <property type="match status" value="1"/>
</dbReference>
<evidence type="ECO:0000313" key="4">
    <source>
        <dbReference type="Proteomes" id="UP000280008"/>
    </source>
</evidence>
<reference evidence="3 4" key="1">
    <citation type="submission" date="2018-10" db="EMBL/GenBank/DDBJ databases">
        <title>Sequencing the genomes of 1000 actinobacteria strains.</title>
        <authorList>
            <person name="Klenk H.-P."/>
        </authorList>
    </citation>
    <scope>NUCLEOTIDE SEQUENCE [LARGE SCALE GENOMIC DNA]</scope>
    <source>
        <strain evidence="3 4">DSM 17894</strain>
    </source>
</reference>
<evidence type="ECO:0000313" key="3">
    <source>
        <dbReference type="EMBL" id="RKR74334.1"/>
    </source>
</evidence>
<dbReference type="PROSITE" id="PS50076">
    <property type="entry name" value="DNAJ_2"/>
    <property type="match status" value="1"/>
</dbReference>
<dbReference type="PRINTS" id="PR00625">
    <property type="entry name" value="JDOMAIN"/>
</dbReference>
<feature type="domain" description="J" evidence="2">
    <location>
        <begin position="34"/>
        <end position="95"/>
    </location>
</feature>
<dbReference type="Pfam" id="PF00226">
    <property type="entry name" value="DnaJ"/>
    <property type="match status" value="1"/>
</dbReference>
<dbReference type="PANTHER" id="PTHR44240">
    <property type="entry name" value="DNAJ DOMAIN (PROKARYOTIC HEAT SHOCK PROTEIN)-RELATED"/>
    <property type="match status" value="1"/>
</dbReference>
<protein>
    <submittedName>
        <fullName evidence="3">DnaJ-like protein</fullName>
    </submittedName>
</protein>
<name>A0A495IEA2_9MICO</name>
<comment type="caution">
    <text evidence="3">The sequence shown here is derived from an EMBL/GenBank/DDBJ whole genome shotgun (WGS) entry which is preliminary data.</text>
</comment>
<dbReference type="PANTHER" id="PTHR44240:SF10">
    <property type="entry name" value="J DOMAIN-CONTAINING PROTEIN"/>
    <property type="match status" value="1"/>
</dbReference>
<dbReference type="InterPro" id="IPR052276">
    <property type="entry name" value="Diphthamide-biosynth_chaperone"/>
</dbReference>
<dbReference type="Proteomes" id="UP000280008">
    <property type="component" value="Unassembled WGS sequence"/>
</dbReference>
<evidence type="ECO:0000259" key="2">
    <source>
        <dbReference type="PROSITE" id="PS50076"/>
    </source>
</evidence>